<dbReference type="PANTHER" id="PTHR30151:SF0">
    <property type="entry name" value="ABC TRANSPORTER PERMEASE PROTEIN MJ0413-RELATED"/>
    <property type="match status" value="1"/>
</dbReference>
<evidence type="ECO:0000259" key="8">
    <source>
        <dbReference type="PROSITE" id="PS50928"/>
    </source>
</evidence>
<feature type="transmembrane region" description="Helical" evidence="7">
    <location>
        <begin position="156"/>
        <end position="175"/>
    </location>
</feature>
<feature type="transmembrane region" description="Helical" evidence="7">
    <location>
        <begin position="128"/>
        <end position="150"/>
    </location>
</feature>
<dbReference type="Proteomes" id="UP001165586">
    <property type="component" value="Unassembled WGS sequence"/>
</dbReference>
<dbReference type="Pfam" id="PF00528">
    <property type="entry name" value="BPD_transp_1"/>
    <property type="match status" value="1"/>
</dbReference>
<dbReference type="EMBL" id="JANLCJ010000004">
    <property type="protein sequence ID" value="MCS5734774.1"/>
    <property type="molecule type" value="Genomic_DNA"/>
</dbReference>
<name>A0ABT2H4B7_9MICO</name>
<dbReference type="PROSITE" id="PS50928">
    <property type="entry name" value="ABC_TM1"/>
    <property type="match status" value="1"/>
</dbReference>
<evidence type="ECO:0000256" key="5">
    <source>
        <dbReference type="ARBA" id="ARBA00022989"/>
    </source>
</evidence>
<dbReference type="SUPFAM" id="SSF161098">
    <property type="entry name" value="MetI-like"/>
    <property type="match status" value="1"/>
</dbReference>
<dbReference type="InterPro" id="IPR035906">
    <property type="entry name" value="MetI-like_sf"/>
</dbReference>
<keyword evidence="5 7" id="KW-1133">Transmembrane helix</keyword>
<dbReference type="PANTHER" id="PTHR30151">
    <property type="entry name" value="ALKANE SULFONATE ABC TRANSPORTER-RELATED, MEMBRANE SUBUNIT"/>
    <property type="match status" value="1"/>
</dbReference>
<feature type="transmembrane region" description="Helical" evidence="7">
    <location>
        <begin position="37"/>
        <end position="58"/>
    </location>
</feature>
<accession>A0ABT2H4B7</accession>
<proteinExistence type="inferred from homology"/>
<comment type="subcellular location">
    <subcellularLocation>
        <location evidence="1 7">Cell membrane</location>
        <topology evidence="1 7">Multi-pass membrane protein</topology>
    </subcellularLocation>
</comment>
<evidence type="ECO:0000313" key="9">
    <source>
        <dbReference type="EMBL" id="MCS5734774.1"/>
    </source>
</evidence>
<dbReference type="RefSeq" id="WP_259539640.1">
    <property type="nucleotide sequence ID" value="NZ_JANLCJ010000004.1"/>
</dbReference>
<keyword evidence="3" id="KW-1003">Cell membrane</keyword>
<comment type="similarity">
    <text evidence="7">Belongs to the binding-protein-dependent transport system permease family.</text>
</comment>
<dbReference type="Gene3D" id="1.10.3720.10">
    <property type="entry name" value="MetI-like"/>
    <property type="match status" value="1"/>
</dbReference>
<dbReference type="InterPro" id="IPR000515">
    <property type="entry name" value="MetI-like"/>
</dbReference>
<dbReference type="CDD" id="cd06261">
    <property type="entry name" value="TM_PBP2"/>
    <property type="match status" value="1"/>
</dbReference>
<keyword evidence="6 7" id="KW-0472">Membrane</keyword>
<feature type="transmembrane region" description="Helical" evidence="7">
    <location>
        <begin position="253"/>
        <end position="273"/>
    </location>
</feature>
<evidence type="ECO:0000256" key="7">
    <source>
        <dbReference type="RuleBase" id="RU363032"/>
    </source>
</evidence>
<evidence type="ECO:0000256" key="3">
    <source>
        <dbReference type="ARBA" id="ARBA00022475"/>
    </source>
</evidence>
<keyword evidence="10" id="KW-1185">Reference proteome</keyword>
<evidence type="ECO:0000313" key="10">
    <source>
        <dbReference type="Proteomes" id="UP001165586"/>
    </source>
</evidence>
<keyword evidence="2 7" id="KW-0813">Transport</keyword>
<evidence type="ECO:0000256" key="1">
    <source>
        <dbReference type="ARBA" id="ARBA00004651"/>
    </source>
</evidence>
<evidence type="ECO:0000256" key="2">
    <source>
        <dbReference type="ARBA" id="ARBA00022448"/>
    </source>
</evidence>
<gene>
    <name evidence="9" type="ORF">N1032_13605</name>
</gene>
<sequence>MSQTILPEVVPERADGPSIGETTDLLVTPRGRSRGTVVRNVLIAVWLPIVLLAAWWFLSASSTSPFFPPLSRILEEWWNQWVIGDAKFQLSSSLRNLLLGYAGGALIGVVFGTLLWRFPPVRRVSNPIIYFLYVLPAPALLPAMIALFGIGELRQIALISFGAIWPTLLNTLDGMRGIDQVKFDTARAMKLSPVRILFSLVLPGAGPQIAAGLRASLQTSIILMVVTEMVAAKQGIGYFILQAQTVFAVTTMWTGILTLAIIGTVANYVFVLVERIVLRWYYRSRALGNS</sequence>
<protein>
    <submittedName>
        <fullName evidence="9">ABC transporter permease</fullName>
    </submittedName>
</protein>
<keyword evidence="4 7" id="KW-0812">Transmembrane</keyword>
<feature type="domain" description="ABC transmembrane type-1" evidence="8">
    <location>
        <begin position="90"/>
        <end position="274"/>
    </location>
</feature>
<evidence type="ECO:0000256" key="6">
    <source>
        <dbReference type="ARBA" id="ARBA00023136"/>
    </source>
</evidence>
<reference evidence="9" key="1">
    <citation type="submission" date="2022-08" db="EMBL/GenBank/DDBJ databases">
        <authorList>
            <person name="Deng Y."/>
            <person name="Han X.-F."/>
            <person name="Zhang Y.-Q."/>
        </authorList>
    </citation>
    <scope>NUCLEOTIDE SEQUENCE</scope>
    <source>
        <strain evidence="9">CPCC 203386</strain>
    </source>
</reference>
<organism evidence="9 10">
    <name type="scientific">Herbiconiux daphne</name>
    <dbReference type="NCBI Taxonomy" id="2970914"/>
    <lineage>
        <taxon>Bacteria</taxon>
        <taxon>Bacillati</taxon>
        <taxon>Actinomycetota</taxon>
        <taxon>Actinomycetes</taxon>
        <taxon>Micrococcales</taxon>
        <taxon>Microbacteriaceae</taxon>
        <taxon>Herbiconiux</taxon>
    </lineage>
</organism>
<feature type="transmembrane region" description="Helical" evidence="7">
    <location>
        <begin position="98"/>
        <end position="116"/>
    </location>
</feature>
<evidence type="ECO:0000256" key="4">
    <source>
        <dbReference type="ARBA" id="ARBA00022692"/>
    </source>
</evidence>
<feature type="transmembrane region" description="Helical" evidence="7">
    <location>
        <begin position="196"/>
        <end position="215"/>
    </location>
</feature>
<comment type="caution">
    <text evidence="9">The sequence shown here is derived from an EMBL/GenBank/DDBJ whole genome shotgun (WGS) entry which is preliminary data.</text>
</comment>